<protein>
    <recommendedName>
        <fullName evidence="1 7">Transcriptional regulator MraZ</fullName>
    </recommendedName>
</protein>
<dbReference type="Proteomes" id="UP000602381">
    <property type="component" value="Unassembled WGS sequence"/>
</dbReference>
<dbReference type="InterPro" id="IPR037914">
    <property type="entry name" value="SpoVT-AbrB_sf"/>
</dbReference>
<name>A0ABQ2LE66_9PROT</name>
<feature type="domain" description="SpoVT-AbrB" evidence="8">
    <location>
        <begin position="97"/>
        <end position="140"/>
    </location>
</feature>
<dbReference type="CDD" id="cd16320">
    <property type="entry name" value="MraZ_N"/>
    <property type="match status" value="1"/>
</dbReference>
<dbReference type="PROSITE" id="PS51740">
    <property type="entry name" value="SPOVT_ABRB"/>
    <property type="match status" value="2"/>
</dbReference>
<comment type="caution">
    <text evidence="9">The sequence shown here is derived from an EMBL/GenBank/DDBJ whole genome shotgun (WGS) entry which is preliminary data.</text>
</comment>
<evidence type="ECO:0000256" key="6">
    <source>
        <dbReference type="ARBA" id="ARBA00023163"/>
    </source>
</evidence>
<dbReference type="InterPro" id="IPR035644">
    <property type="entry name" value="MraZ_C"/>
</dbReference>
<keyword evidence="2 7" id="KW-0963">Cytoplasm</keyword>
<proteinExistence type="inferred from homology"/>
<evidence type="ECO:0000259" key="8">
    <source>
        <dbReference type="PROSITE" id="PS51740"/>
    </source>
</evidence>
<dbReference type="InterPro" id="IPR035642">
    <property type="entry name" value="MraZ_N"/>
</dbReference>
<keyword evidence="5 7" id="KW-0238">DNA-binding</keyword>
<dbReference type="CDD" id="cd16321">
    <property type="entry name" value="MraZ_C"/>
    <property type="match status" value="1"/>
</dbReference>
<keyword evidence="6 7" id="KW-0804">Transcription</keyword>
<evidence type="ECO:0000256" key="3">
    <source>
        <dbReference type="ARBA" id="ARBA00022737"/>
    </source>
</evidence>
<feature type="domain" description="SpoVT-AbrB" evidence="8">
    <location>
        <begin position="20"/>
        <end position="67"/>
    </location>
</feature>
<evidence type="ECO:0000313" key="10">
    <source>
        <dbReference type="Proteomes" id="UP000602381"/>
    </source>
</evidence>
<evidence type="ECO:0000256" key="4">
    <source>
        <dbReference type="ARBA" id="ARBA00023015"/>
    </source>
</evidence>
<comment type="subunit">
    <text evidence="7">Forms oligomers.</text>
</comment>
<dbReference type="Gene3D" id="3.40.1550.20">
    <property type="entry name" value="Transcriptional regulator MraZ domain"/>
    <property type="match status" value="1"/>
</dbReference>
<accession>A0ABQ2LE66</accession>
<evidence type="ECO:0000313" key="9">
    <source>
        <dbReference type="EMBL" id="GGO09954.1"/>
    </source>
</evidence>
<dbReference type="InterPro" id="IPR020603">
    <property type="entry name" value="MraZ_dom"/>
</dbReference>
<dbReference type="EMBL" id="BMOV01000003">
    <property type="protein sequence ID" value="GGO09954.1"/>
    <property type="molecule type" value="Genomic_DNA"/>
</dbReference>
<dbReference type="Pfam" id="PF02381">
    <property type="entry name" value="MraZ"/>
    <property type="match status" value="1"/>
</dbReference>
<evidence type="ECO:0000256" key="7">
    <source>
        <dbReference type="HAMAP-Rule" id="MF_01008"/>
    </source>
</evidence>
<dbReference type="InterPro" id="IPR007159">
    <property type="entry name" value="SpoVT-AbrB_dom"/>
</dbReference>
<evidence type="ECO:0000256" key="5">
    <source>
        <dbReference type="ARBA" id="ARBA00023125"/>
    </source>
</evidence>
<gene>
    <name evidence="7" type="primary">mraZ</name>
    <name evidence="9" type="ORF">GCM10007972_12120</name>
</gene>
<evidence type="ECO:0000256" key="2">
    <source>
        <dbReference type="ARBA" id="ARBA00022490"/>
    </source>
</evidence>
<organism evidence="9 10">
    <name type="scientific">Iodidimonas muriae</name>
    <dbReference type="NCBI Taxonomy" id="261467"/>
    <lineage>
        <taxon>Bacteria</taxon>
        <taxon>Pseudomonadati</taxon>
        <taxon>Pseudomonadota</taxon>
        <taxon>Alphaproteobacteria</taxon>
        <taxon>Iodidimonadales</taxon>
        <taxon>Iodidimonadaceae</taxon>
        <taxon>Iodidimonas</taxon>
    </lineage>
</organism>
<dbReference type="InterPro" id="IPR038619">
    <property type="entry name" value="MraZ_sf"/>
</dbReference>
<sequence>MGLCGSMQAGMAGGMRFTANYSNKVDAKGRVSVPARYRALLEKSEFPGIVVYESFKLPCLEASSREFMDELSQRLAEDFGAFEDEKEALATTILGAAFDLPFDGGGRILLPQSLMQFAGITSMAVFVGVGEKILIWEPAAWEAYRDEQRAKARAAAQRLGALRPRAVAVAGGGQ</sequence>
<comment type="subcellular location">
    <subcellularLocation>
        <location evidence="7">Cytoplasm</location>
        <location evidence="7">Nucleoid</location>
    </subcellularLocation>
</comment>
<keyword evidence="10" id="KW-1185">Reference proteome</keyword>
<reference evidence="10" key="1">
    <citation type="journal article" date="2019" name="Int. J. Syst. Evol. Microbiol.">
        <title>The Global Catalogue of Microorganisms (GCM) 10K type strain sequencing project: providing services to taxonomists for standard genome sequencing and annotation.</title>
        <authorList>
            <consortium name="The Broad Institute Genomics Platform"/>
            <consortium name="The Broad Institute Genome Sequencing Center for Infectious Disease"/>
            <person name="Wu L."/>
            <person name="Ma J."/>
        </authorList>
    </citation>
    <scope>NUCLEOTIDE SEQUENCE [LARGE SCALE GENOMIC DNA]</scope>
    <source>
        <strain evidence="10">JCM 17843</strain>
    </source>
</reference>
<dbReference type="InterPro" id="IPR003444">
    <property type="entry name" value="MraZ"/>
</dbReference>
<keyword evidence="3" id="KW-0677">Repeat</keyword>
<evidence type="ECO:0000256" key="1">
    <source>
        <dbReference type="ARBA" id="ARBA00013860"/>
    </source>
</evidence>
<dbReference type="PANTHER" id="PTHR34701:SF1">
    <property type="entry name" value="TRANSCRIPTIONAL REGULATOR MRAZ"/>
    <property type="match status" value="1"/>
</dbReference>
<comment type="similarity">
    <text evidence="7">Belongs to the MraZ family.</text>
</comment>
<keyword evidence="4 7" id="KW-0805">Transcription regulation</keyword>
<dbReference type="SUPFAM" id="SSF89447">
    <property type="entry name" value="AbrB/MazE/MraZ-like"/>
    <property type="match status" value="1"/>
</dbReference>
<dbReference type="PANTHER" id="PTHR34701">
    <property type="entry name" value="TRANSCRIPTIONAL REGULATOR MRAZ"/>
    <property type="match status" value="1"/>
</dbReference>
<dbReference type="HAMAP" id="MF_01008">
    <property type="entry name" value="MraZ"/>
    <property type="match status" value="1"/>
</dbReference>